<evidence type="ECO:0008006" key="3">
    <source>
        <dbReference type="Google" id="ProtNLM"/>
    </source>
</evidence>
<organism evidence="1 2">
    <name type="scientific">Cellvibrio fibrivorans</name>
    <dbReference type="NCBI Taxonomy" id="126350"/>
    <lineage>
        <taxon>Bacteria</taxon>
        <taxon>Pseudomonadati</taxon>
        <taxon>Pseudomonadota</taxon>
        <taxon>Gammaproteobacteria</taxon>
        <taxon>Cellvibrionales</taxon>
        <taxon>Cellvibrionaceae</taxon>
        <taxon>Cellvibrio</taxon>
    </lineage>
</organism>
<protein>
    <recommendedName>
        <fullName evidence="3">Sulfotransferase family protein</fullName>
    </recommendedName>
</protein>
<dbReference type="RefSeq" id="WP_310068573.1">
    <property type="nucleotide sequence ID" value="NZ_JAVDVX010000001.1"/>
</dbReference>
<gene>
    <name evidence="1" type="ORF">J2X05_000665</name>
</gene>
<comment type="caution">
    <text evidence="1">The sequence shown here is derived from an EMBL/GenBank/DDBJ whole genome shotgun (WGS) entry which is preliminary data.</text>
</comment>
<sequence>MFVSDSLIFVELHKTAGSHIGRCLNKILTGEQVGKHNVVPPELQNRFILGSIRNPWDWYVSLWGYGCDRKGSAFSQTTRRYSVNYYWRQLNKEMGKNWLSPAQYLRQLLADTAKPVALWNEVYADSSNPELFRKWLRLMLDADRRFDIGEGYGFSPLSAHSGVLTYRYFKLFTNLGSDLYSLPDLTDSSRLNEVWEQRAITNFVVRNEHLEADLIDALTCANIALTDEQRLFILQGKNEKTNTSSRKSMDFYYDAESIELVKNKEAFIISRYGYEPPAL</sequence>
<accession>A0ABU1UU15</accession>
<reference evidence="1 2" key="1">
    <citation type="submission" date="2023-07" db="EMBL/GenBank/DDBJ databases">
        <title>Sorghum-associated microbial communities from plants grown in Nebraska, USA.</title>
        <authorList>
            <person name="Schachtman D."/>
        </authorList>
    </citation>
    <scope>NUCLEOTIDE SEQUENCE [LARGE SCALE GENOMIC DNA]</scope>
    <source>
        <strain evidence="1 2">BE190</strain>
    </source>
</reference>
<evidence type="ECO:0000313" key="1">
    <source>
        <dbReference type="EMBL" id="MDR7088662.1"/>
    </source>
</evidence>
<keyword evidence="2" id="KW-1185">Reference proteome</keyword>
<dbReference type="Proteomes" id="UP001253595">
    <property type="component" value="Unassembled WGS sequence"/>
</dbReference>
<dbReference type="EMBL" id="JAVDVX010000001">
    <property type="protein sequence ID" value="MDR7088662.1"/>
    <property type="molecule type" value="Genomic_DNA"/>
</dbReference>
<name>A0ABU1UU15_9GAMM</name>
<proteinExistence type="predicted"/>
<evidence type="ECO:0000313" key="2">
    <source>
        <dbReference type="Proteomes" id="UP001253595"/>
    </source>
</evidence>